<dbReference type="AlphaFoldDB" id="A0A6M6JFB8"/>
<accession>A0A6M6JFB8</accession>
<feature type="region of interest" description="Disordered" evidence="1">
    <location>
        <begin position="97"/>
        <end position="146"/>
    </location>
</feature>
<reference evidence="2 3" key="1">
    <citation type="submission" date="2020-05" db="EMBL/GenBank/DDBJ databases">
        <authorList>
            <person name="Mo P."/>
        </authorList>
    </citation>
    <scope>NUCLEOTIDE SEQUENCE [LARGE SCALE GENOMIC DNA]</scope>
    <source>
        <strain evidence="2 3">Gen01</strain>
    </source>
</reference>
<dbReference type="EMBL" id="CP053564">
    <property type="protein sequence ID" value="QJY46678.1"/>
    <property type="molecule type" value="Genomic_DNA"/>
</dbReference>
<evidence type="ECO:0000256" key="1">
    <source>
        <dbReference type="SAM" id="MobiDB-lite"/>
    </source>
</evidence>
<name>A0A6M6JFB8_9PSEU</name>
<proteinExistence type="predicted"/>
<evidence type="ECO:0000313" key="3">
    <source>
        <dbReference type="Proteomes" id="UP000505377"/>
    </source>
</evidence>
<keyword evidence="3" id="KW-1185">Reference proteome</keyword>
<feature type="compositionally biased region" description="Basic and acidic residues" evidence="1">
    <location>
        <begin position="122"/>
        <end position="146"/>
    </location>
</feature>
<gene>
    <name evidence="2" type="ORF">HOP40_13315</name>
</gene>
<evidence type="ECO:0000313" key="2">
    <source>
        <dbReference type="EMBL" id="QJY46678.1"/>
    </source>
</evidence>
<dbReference type="Proteomes" id="UP000505377">
    <property type="component" value="Chromosome"/>
</dbReference>
<dbReference type="RefSeq" id="WP_172158282.1">
    <property type="nucleotide sequence ID" value="NZ_CP053564.1"/>
</dbReference>
<protein>
    <submittedName>
        <fullName evidence="2">Uncharacterized protein</fullName>
    </submittedName>
</protein>
<organism evidence="2 3">
    <name type="scientific">Pseudonocardia broussonetiae</name>
    <dbReference type="NCBI Taxonomy" id="2736640"/>
    <lineage>
        <taxon>Bacteria</taxon>
        <taxon>Bacillati</taxon>
        <taxon>Actinomycetota</taxon>
        <taxon>Actinomycetes</taxon>
        <taxon>Pseudonocardiales</taxon>
        <taxon>Pseudonocardiaceae</taxon>
        <taxon>Pseudonocardia</taxon>
    </lineage>
</organism>
<dbReference type="KEGG" id="pbro:HOP40_13315"/>
<sequence>MSLTDDEIKIVLAVAMSYDNRKLPGEANRMAWVEASRRANWTVDAAVEAVHEHYSARTDFVMPGHITQLIRAERRQPAPYQPPPPRPAVEAAVRDALPSVDDPAPPRPLIARMARRARRPRMTAEDRARIAAELDAKRPAAEGEAS</sequence>